<evidence type="ECO:0000256" key="5">
    <source>
        <dbReference type="ARBA" id="ARBA00022679"/>
    </source>
</evidence>
<dbReference type="InterPro" id="IPR056729">
    <property type="entry name" value="GMPPB_C"/>
</dbReference>
<dbReference type="InterPro" id="IPR029044">
    <property type="entry name" value="Nucleotide-diphossugar_trans"/>
</dbReference>
<feature type="binding site" evidence="18">
    <location>
        <position position="22"/>
    </location>
    <ligand>
        <name>UDP-N-acetyl-alpha-D-glucosamine</name>
        <dbReference type="ChEBI" id="CHEBI:57705"/>
    </ligand>
</feature>
<feature type="binding site" evidence="18">
    <location>
        <position position="426"/>
    </location>
    <ligand>
        <name>acetyl-CoA</name>
        <dbReference type="ChEBI" id="CHEBI:57288"/>
    </ligand>
</feature>
<keyword evidence="5 18" id="KW-0808">Transferase</keyword>
<dbReference type="HAMAP" id="MF_01631">
    <property type="entry name" value="GlmU"/>
    <property type="match status" value="1"/>
</dbReference>
<dbReference type="GO" id="GO:0071555">
    <property type="term" value="P:cell wall organization"/>
    <property type="evidence" value="ECO:0007669"/>
    <property type="project" value="UniProtKB-KW"/>
</dbReference>
<dbReference type="AlphaFoldDB" id="A0A0W0VCH0"/>
<evidence type="ECO:0000256" key="1">
    <source>
        <dbReference type="ARBA" id="ARBA00004496"/>
    </source>
</evidence>
<dbReference type="PANTHER" id="PTHR43584">
    <property type="entry name" value="NUCLEOTIDYL TRANSFERASE"/>
    <property type="match status" value="1"/>
</dbReference>
<dbReference type="InterPro" id="IPR038009">
    <property type="entry name" value="GlmU_C_LbH"/>
</dbReference>
<keyword evidence="10 18" id="KW-0133">Cell shape</keyword>
<keyword evidence="13 18" id="KW-0012">Acyltransferase</keyword>
<dbReference type="InterPro" id="IPR025877">
    <property type="entry name" value="MobA-like_NTP_Trfase"/>
</dbReference>
<dbReference type="EMBL" id="LNYJ01000011">
    <property type="protein sequence ID" value="KTD17806.1"/>
    <property type="molecule type" value="Genomic_DNA"/>
</dbReference>
<dbReference type="Pfam" id="PF00132">
    <property type="entry name" value="Hexapep"/>
    <property type="match status" value="1"/>
</dbReference>
<keyword evidence="7 18" id="KW-0479">Metal-binding</keyword>
<dbReference type="NCBIfam" id="TIGR01173">
    <property type="entry name" value="glmU"/>
    <property type="match status" value="1"/>
</dbReference>
<comment type="subcellular location">
    <subcellularLocation>
        <location evidence="1 18">Cytoplasm</location>
    </subcellularLocation>
</comment>
<feature type="binding site" evidence="18">
    <location>
        <position position="336"/>
    </location>
    <ligand>
        <name>UDP-N-acetyl-alpha-D-glucosamine</name>
        <dbReference type="ChEBI" id="CHEBI:57705"/>
    </ligand>
</feature>
<comment type="pathway">
    <text evidence="18">Bacterial outer membrane biogenesis; LPS lipid A biosynthesis.</text>
</comment>
<evidence type="ECO:0000256" key="18">
    <source>
        <dbReference type="HAMAP-Rule" id="MF_01631"/>
    </source>
</evidence>
<feature type="region of interest" description="Linker" evidence="18">
    <location>
        <begin position="233"/>
        <end position="253"/>
    </location>
</feature>
<evidence type="ECO:0000256" key="7">
    <source>
        <dbReference type="ARBA" id="ARBA00022723"/>
    </source>
</evidence>
<dbReference type="Proteomes" id="UP000055035">
    <property type="component" value="Unassembled WGS sequence"/>
</dbReference>
<dbReference type="PROSITE" id="PS00101">
    <property type="entry name" value="HEXAPEP_TRANSFERASES"/>
    <property type="match status" value="1"/>
</dbReference>
<evidence type="ECO:0000256" key="9">
    <source>
        <dbReference type="ARBA" id="ARBA00022842"/>
    </source>
</evidence>
<dbReference type="PATRIC" id="fig|456.5.peg.2268"/>
<dbReference type="GO" id="GO:0006048">
    <property type="term" value="P:UDP-N-acetylglucosamine biosynthetic process"/>
    <property type="evidence" value="ECO:0007669"/>
    <property type="project" value="UniProtKB-UniPathway"/>
</dbReference>
<evidence type="ECO:0000256" key="14">
    <source>
        <dbReference type="ARBA" id="ARBA00023316"/>
    </source>
</evidence>
<feature type="binding site" evidence="18">
    <location>
        <position position="383"/>
    </location>
    <ligand>
        <name>acetyl-CoA</name>
        <dbReference type="ChEBI" id="CHEBI:57288"/>
    </ligand>
</feature>
<keyword evidence="9 18" id="KW-0460">Magnesium</keyword>
<sequence length="462" mass="50193">MSLQIVILAAGKGKRMMSQTPKVLHKIAGKPMLVHVVDTAQQLNPDGIHVIYGNGGEKLREALPDLPVNWILQQQQLGTGHAVMQALPAIPAHSQVLVLYGDVPLISIETLKALIECNQAHPGQRRPLSLLLANLDNPFGLGRIVRNDQGEIRAIVEEKDATVEQKQIKEIYSGICCAQADDLARWLPALGNHNAQGEYYLTEIISLAVEDGVPITSMQAKNSIEIQGVNDRLQLHQLERVWQLNFARELLLSGISIADINRIDVRGDLRCEEDVFIDVNSLFSGSVRIGKRSRIGANCVLNNVVIGEDCEILANSVLDGCVIGNECEIGPFARLRPGTQLAQNCKIGNFVEAKKAVFSEASKASHLSYLGDVEIGKHVNIGAGTITCNYDGANKHQTIIEDGVFIGSDTQLVAPVTVGANATIGAGSTIRKNVPPGELTLTESRQKTVYGWKRPEKKKTPE</sequence>
<accession>A0A0W0VCH0</accession>
<dbReference type="GO" id="GO:0000902">
    <property type="term" value="P:cell morphogenesis"/>
    <property type="evidence" value="ECO:0007669"/>
    <property type="project" value="UniProtKB-UniRule"/>
</dbReference>
<evidence type="ECO:0000256" key="13">
    <source>
        <dbReference type="ARBA" id="ARBA00023315"/>
    </source>
</evidence>
<dbReference type="SUPFAM" id="SSF51161">
    <property type="entry name" value="Trimeric LpxA-like enzymes"/>
    <property type="match status" value="1"/>
</dbReference>
<proteinExistence type="inferred from homology"/>
<feature type="region of interest" description="N-acetyltransferase" evidence="18">
    <location>
        <begin position="254"/>
        <end position="462"/>
    </location>
</feature>
<evidence type="ECO:0000256" key="6">
    <source>
        <dbReference type="ARBA" id="ARBA00022695"/>
    </source>
</evidence>
<keyword evidence="12 18" id="KW-0511">Multifunctional enzyme</keyword>
<dbReference type="GO" id="GO:0019134">
    <property type="term" value="F:glucosamine-1-phosphate N-acetyltransferase activity"/>
    <property type="evidence" value="ECO:0007669"/>
    <property type="project" value="UniProtKB-UniRule"/>
</dbReference>
<feature type="binding site" evidence="18">
    <location>
        <position position="380"/>
    </location>
    <ligand>
        <name>UDP-N-acetyl-alpha-D-glucosamine</name>
        <dbReference type="ChEBI" id="CHEBI:57705"/>
    </ligand>
</feature>
<dbReference type="SUPFAM" id="SSF53448">
    <property type="entry name" value="Nucleotide-diphospho-sugar transferases"/>
    <property type="match status" value="1"/>
</dbReference>
<dbReference type="OrthoDB" id="9775031at2"/>
<dbReference type="CDD" id="cd02540">
    <property type="entry name" value="GT2_GlmU_N_bac"/>
    <property type="match status" value="1"/>
</dbReference>
<feature type="binding site" evidence="18">
    <location>
        <position position="142"/>
    </location>
    <ligand>
        <name>UDP-N-acetyl-alpha-D-glucosamine</name>
        <dbReference type="ChEBI" id="CHEBI:57705"/>
    </ligand>
</feature>
<dbReference type="GO" id="GO:0009245">
    <property type="term" value="P:lipid A biosynthetic process"/>
    <property type="evidence" value="ECO:0007669"/>
    <property type="project" value="UniProtKB-UniRule"/>
</dbReference>
<dbReference type="GO" id="GO:0009252">
    <property type="term" value="P:peptidoglycan biosynthetic process"/>
    <property type="evidence" value="ECO:0007669"/>
    <property type="project" value="UniProtKB-UniRule"/>
</dbReference>
<evidence type="ECO:0000256" key="8">
    <source>
        <dbReference type="ARBA" id="ARBA00022737"/>
    </source>
</evidence>
<feature type="binding site" evidence="18">
    <location>
        <position position="230"/>
    </location>
    <ligand>
        <name>Mg(2+)</name>
        <dbReference type="ChEBI" id="CHEBI:18420"/>
    </ligand>
</feature>
<evidence type="ECO:0000256" key="3">
    <source>
        <dbReference type="ARBA" id="ARBA00007947"/>
    </source>
</evidence>
<feature type="binding site" evidence="18">
    <location>
        <position position="157"/>
    </location>
    <ligand>
        <name>UDP-N-acetyl-alpha-D-glucosamine</name>
        <dbReference type="ChEBI" id="CHEBI:57705"/>
    </ligand>
</feature>
<evidence type="ECO:0000256" key="4">
    <source>
        <dbReference type="ARBA" id="ARBA00022490"/>
    </source>
</evidence>
<evidence type="ECO:0000259" key="20">
    <source>
        <dbReference type="Pfam" id="PF25087"/>
    </source>
</evidence>
<comment type="subunit">
    <text evidence="18">Homotrimer.</text>
</comment>
<keyword evidence="6 18" id="KW-0548">Nucleotidyltransferase</keyword>
<feature type="binding site" evidence="18">
    <location>
        <begin position="389"/>
        <end position="390"/>
    </location>
    <ligand>
        <name>acetyl-CoA</name>
        <dbReference type="ChEBI" id="CHEBI:57288"/>
    </ligand>
</feature>
<dbReference type="GO" id="GO:0008360">
    <property type="term" value="P:regulation of cell shape"/>
    <property type="evidence" value="ECO:0007669"/>
    <property type="project" value="UniProtKB-KW"/>
</dbReference>
<dbReference type="GO" id="GO:0000287">
    <property type="term" value="F:magnesium ion binding"/>
    <property type="evidence" value="ECO:0007669"/>
    <property type="project" value="UniProtKB-UniRule"/>
</dbReference>
<feature type="domain" description="Mannose-1-phosphate guanyltransferase C-terminal" evidence="20">
    <location>
        <begin position="270"/>
        <end position="351"/>
    </location>
</feature>
<feature type="binding site" evidence="18">
    <location>
        <position position="73"/>
    </location>
    <ligand>
        <name>UDP-N-acetyl-alpha-D-glucosamine</name>
        <dbReference type="ChEBI" id="CHEBI:57705"/>
    </ligand>
</feature>
<dbReference type="PANTHER" id="PTHR43584:SF3">
    <property type="entry name" value="BIFUNCTIONAL PROTEIN GLMU"/>
    <property type="match status" value="1"/>
</dbReference>
<evidence type="ECO:0000259" key="19">
    <source>
        <dbReference type="Pfam" id="PF12804"/>
    </source>
</evidence>
<comment type="pathway">
    <text evidence="18">Nucleotide-sugar biosynthesis; UDP-N-acetyl-alpha-D-glucosamine biosynthesis; UDP-N-acetyl-alpha-D-glucosamine from N-acetyl-alpha-D-glucosamine 1-phosphate: step 1/1.</text>
</comment>
<dbReference type="InterPro" id="IPR011004">
    <property type="entry name" value="Trimer_LpxA-like_sf"/>
</dbReference>
<comment type="similarity">
    <text evidence="3 18">In the N-terminal section; belongs to the N-acetylglucosamine-1-phosphate uridyltransferase family.</text>
</comment>
<dbReference type="GO" id="GO:0016020">
    <property type="term" value="C:membrane"/>
    <property type="evidence" value="ECO:0007669"/>
    <property type="project" value="GOC"/>
</dbReference>
<keyword evidence="8 18" id="KW-0677">Repeat</keyword>
<protein>
    <recommendedName>
        <fullName evidence="18">Bifunctional protein GlmU</fullName>
    </recommendedName>
    <domain>
        <recommendedName>
            <fullName evidence="18">UDP-N-acetylglucosamine pyrophosphorylase</fullName>
            <ecNumber evidence="18">2.7.7.23</ecNumber>
        </recommendedName>
        <alternativeName>
            <fullName evidence="18">N-acetylglucosamine-1-phosphate uridyltransferase</fullName>
        </alternativeName>
    </domain>
    <domain>
        <recommendedName>
            <fullName evidence="18">Glucosamine-1-phosphate N-acetyltransferase</fullName>
            <ecNumber evidence="18">2.3.1.157</ecNumber>
        </recommendedName>
    </domain>
</protein>
<feature type="binding site" evidence="18">
    <location>
        <begin position="8"/>
        <end position="11"/>
    </location>
    <ligand>
        <name>UDP-N-acetyl-alpha-D-glucosamine</name>
        <dbReference type="ChEBI" id="CHEBI:57705"/>
    </ligand>
</feature>
<evidence type="ECO:0000256" key="11">
    <source>
        <dbReference type="ARBA" id="ARBA00022984"/>
    </source>
</evidence>
<dbReference type="GO" id="GO:0003977">
    <property type="term" value="F:UDP-N-acetylglucosamine diphosphorylase activity"/>
    <property type="evidence" value="ECO:0007669"/>
    <property type="project" value="UniProtKB-UniRule"/>
</dbReference>
<evidence type="ECO:0000256" key="15">
    <source>
        <dbReference type="ARBA" id="ARBA00048247"/>
    </source>
</evidence>
<keyword evidence="14 18" id="KW-0961">Cell wall biogenesis/degradation</keyword>
<dbReference type="EC" id="2.7.7.23" evidence="18"/>
<evidence type="ECO:0000256" key="16">
    <source>
        <dbReference type="ARBA" id="ARBA00048493"/>
    </source>
</evidence>
<dbReference type="EC" id="2.3.1.157" evidence="18"/>
<feature type="active site" description="Proton acceptor" evidence="18">
    <location>
        <position position="366"/>
    </location>
</feature>
<dbReference type="InterPro" id="IPR018357">
    <property type="entry name" value="Hexapep_transf_CS"/>
</dbReference>
<comment type="catalytic activity">
    <reaction evidence="15 18">
        <text>alpha-D-glucosamine 1-phosphate + acetyl-CoA = N-acetyl-alpha-D-glucosamine 1-phosphate + CoA + H(+)</text>
        <dbReference type="Rhea" id="RHEA:13725"/>
        <dbReference type="ChEBI" id="CHEBI:15378"/>
        <dbReference type="ChEBI" id="CHEBI:57287"/>
        <dbReference type="ChEBI" id="CHEBI:57288"/>
        <dbReference type="ChEBI" id="CHEBI:57776"/>
        <dbReference type="ChEBI" id="CHEBI:58516"/>
        <dbReference type="EC" id="2.3.1.157"/>
    </reaction>
</comment>
<evidence type="ECO:0000256" key="17">
    <source>
        <dbReference type="ARBA" id="ARBA00049628"/>
    </source>
</evidence>
<evidence type="ECO:0000256" key="2">
    <source>
        <dbReference type="ARBA" id="ARBA00007707"/>
    </source>
</evidence>
<gene>
    <name evidence="18 21" type="primary">glmU</name>
    <name evidence="21" type="ORF">Ljor_2112</name>
</gene>
<dbReference type="RefSeq" id="WP_058471528.1">
    <property type="nucleotide sequence ID" value="NZ_CAAAIC010000001.1"/>
</dbReference>
<feature type="binding site" evidence="18">
    <location>
        <begin position="100"/>
        <end position="102"/>
    </location>
    <ligand>
        <name>UDP-N-acetyl-alpha-D-glucosamine</name>
        <dbReference type="ChEBI" id="CHEBI:57705"/>
    </ligand>
</feature>
<dbReference type="InterPro" id="IPR050065">
    <property type="entry name" value="GlmU-like"/>
</dbReference>
<evidence type="ECO:0000313" key="21">
    <source>
        <dbReference type="EMBL" id="KTD17806.1"/>
    </source>
</evidence>
<reference evidence="21 22" key="1">
    <citation type="submission" date="2015-11" db="EMBL/GenBank/DDBJ databases">
        <title>Genomic analysis of 38 Legionella species identifies large and diverse effector repertoires.</title>
        <authorList>
            <person name="Burstein D."/>
            <person name="Amaro F."/>
            <person name="Zusman T."/>
            <person name="Lifshitz Z."/>
            <person name="Cohen O."/>
            <person name="Gilbert J.A."/>
            <person name="Pupko T."/>
            <person name="Shuman H.A."/>
            <person name="Segal G."/>
        </authorList>
    </citation>
    <scope>NUCLEOTIDE SEQUENCE [LARGE SCALE GENOMIC DNA]</scope>
    <source>
        <strain evidence="21 22">BL-540</strain>
    </source>
</reference>
<feature type="binding site" evidence="18">
    <location>
        <position position="102"/>
    </location>
    <ligand>
        <name>Mg(2+)</name>
        <dbReference type="ChEBI" id="CHEBI:18420"/>
    </ligand>
</feature>
<feature type="binding site" evidence="18">
    <location>
        <position position="230"/>
    </location>
    <ligand>
        <name>UDP-N-acetyl-alpha-D-glucosamine</name>
        <dbReference type="ChEBI" id="CHEBI:57705"/>
    </ligand>
</feature>
<evidence type="ECO:0000256" key="12">
    <source>
        <dbReference type="ARBA" id="ARBA00023268"/>
    </source>
</evidence>
<dbReference type="STRING" id="456.Ljor_2112"/>
<feature type="binding site" evidence="18">
    <location>
        <begin position="78"/>
        <end position="79"/>
    </location>
    <ligand>
        <name>UDP-N-acetyl-alpha-D-glucosamine</name>
        <dbReference type="ChEBI" id="CHEBI:57705"/>
    </ligand>
</feature>
<dbReference type="Pfam" id="PF25087">
    <property type="entry name" value="GMPPB_C"/>
    <property type="match status" value="1"/>
</dbReference>
<comment type="catalytic activity">
    <reaction evidence="16 18">
        <text>N-acetyl-alpha-D-glucosamine 1-phosphate + UTP + H(+) = UDP-N-acetyl-alpha-D-glucosamine + diphosphate</text>
        <dbReference type="Rhea" id="RHEA:13509"/>
        <dbReference type="ChEBI" id="CHEBI:15378"/>
        <dbReference type="ChEBI" id="CHEBI:33019"/>
        <dbReference type="ChEBI" id="CHEBI:46398"/>
        <dbReference type="ChEBI" id="CHEBI:57705"/>
        <dbReference type="ChEBI" id="CHEBI:57776"/>
        <dbReference type="EC" id="2.7.7.23"/>
    </reaction>
</comment>
<name>A0A0W0VCH0_9GAMM</name>
<feature type="domain" description="MobA-like NTP transferase" evidence="19">
    <location>
        <begin position="6"/>
        <end position="121"/>
    </location>
</feature>
<dbReference type="UniPathway" id="UPA00113">
    <property type="reaction ID" value="UER00532"/>
</dbReference>
<feature type="binding site" evidence="18">
    <location>
        <position position="369"/>
    </location>
    <ligand>
        <name>UDP-N-acetyl-alpha-D-glucosamine</name>
        <dbReference type="ChEBI" id="CHEBI:57705"/>
    </ligand>
</feature>
<comment type="cofactor">
    <cofactor evidence="18">
        <name>Mg(2+)</name>
        <dbReference type="ChEBI" id="CHEBI:18420"/>
    </cofactor>
    <text evidence="18">Binds 1 Mg(2+) ion per subunit.</text>
</comment>
<dbReference type="UniPathway" id="UPA00973"/>
<evidence type="ECO:0000313" key="22">
    <source>
        <dbReference type="Proteomes" id="UP000055035"/>
    </source>
</evidence>
<dbReference type="InterPro" id="IPR005882">
    <property type="entry name" value="Bifunctional_GlmU"/>
</dbReference>
<keyword evidence="4 18" id="KW-0963">Cytoplasm</keyword>
<dbReference type="GO" id="GO:0005737">
    <property type="term" value="C:cytoplasm"/>
    <property type="evidence" value="ECO:0007669"/>
    <property type="project" value="UniProtKB-SubCell"/>
</dbReference>
<feature type="binding site" evidence="18">
    <location>
        <position position="354"/>
    </location>
    <ligand>
        <name>UDP-N-acetyl-alpha-D-glucosamine</name>
        <dbReference type="ChEBI" id="CHEBI:57705"/>
    </ligand>
</feature>
<organism evidence="21 22">
    <name type="scientific">Legionella jordanis</name>
    <dbReference type="NCBI Taxonomy" id="456"/>
    <lineage>
        <taxon>Bacteria</taxon>
        <taxon>Pseudomonadati</taxon>
        <taxon>Pseudomonadota</taxon>
        <taxon>Gammaproteobacteria</taxon>
        <taxon>Legionellales</taxon>
        <taxon>Legionellaceae</taxon>
        <taxon>Legionella</taxon>
    </lineage>
</organism>
<dbReference type="CDD" id="cd03353">
    <property type="entry name" value="LbH_GlmU_C"/>
    <property type="match status" value="1"/>
</dbReference>
<comment type="caution">
    <text evidence="18">Lacks conserved residue(s) required for the propagation of feature annotation.</text>
</comment>
<comment type="similarity">
    <text evidence="2 18">In the C-terminal section; belongs to the transferase hexapeptide repeat family.</text>
</comment>
<comment type="caution">
    <text evidence="21">The sequence shown here is derived from an EMBL/GenBank/DDBJ whole genome shotgun (WGS) entry which is preliminary data.</text>
</comment>
<comment type="pathway">
    <text evidence="18">Nucleotide-sugar biosynthesis; UDP-N-acetyl-alpha-D-glucosamine biosynthesis; N-acetyl-alpha-D-glucosamine 1-phosphate from alpha-D-glucosamine 6-phosphate (route II): step 2/2.</text>
</comment>
<feature type="binding site" evidence="18">
    <location>
        <position position="408"/>
    </location>
    <ligand>
        <name>acetyl-CoA</name>
        <dbReference type="ChEBI" id="CHEBI:57288"/>
    </ligand>
</feature>
<dbReference type="Gene3D" id="2.160.10.10">
    <property type="entry name" value="Hexapeptide repeat proteins"/>
    <property type="match status" value="1"/>
</dbReference>
<dbReference type="InterPro" id="IPR001451">
    <property type="entry name" value="Hexapep"/>
</dbReference>
<dbReference type="Pfam" id="PF12804">
    <property type="entry name" value="NTP_transf_3"/>
    <property type="match status" value="1"/>
</dbReference>
<feature type="region of interest" description="Pyrophosphorylase" evidence="18">
    <location>
        <begin position="1"/>
        <end position="232"/>
    </location>
</feature>
<keyword evidence="22" id="KW-1185">Reference proteome</keyword>
<keyword evidence="11 18" id="KW-0573">Peptidoglycan synthesis</keyword>
<evidence type="ECO:0000256" key="10">
    <source>
        <dbReference type="ARBA" id="ARBA00022960"/>
    </source>
</evidence>
<dbReference type="Gene3D" id="3.90.550.10">
    <property type="entry name" value="Spore Coat Polysaccharide Biosynthesis Protein SpsA, Chain A"/>
    <property type="match status" value="1"/>
</dbReference>
<comment type="function">
    <text evidence="17 18">Catalyzes the last two sequential reactions in the de novo biosynthetic pathway for UDP-N-acetylglucosamine (UDP-GlcNAc). The C-terminal domain catalyzes the transfer of acetyl group from acetyl coenzyme A to glucosamine-1-phosphate (GlcN-1-P) to produce N-acetylglucosamine-1-phosphate (GlcNAc-1-P), which is converted into UDP-GlcNAc by the transfer of uridine 5-monophosphate (from uridine 5-triphosphate), a reaction catalyzed by the N-terminal domain.</text>
</comment>